<dbReference type="SUPFAM" id="SSF51735">
    <property type="entry name" value="NAD(P)-binding Rossmann-fold domains"/>
    <property type="match status" value="1"/>
</dbReference>
<evidence type="ECO:0000256" key="11">
    <source>
        <dbReference type="ARBA" id="ARBA00049396"/>
    </source>
</evidence>
<evidence type="ECO:0000256" key="5">
    <source>
        <dbReference type="ARBA" id="ARBA00023002"/>
    </source>
</evidence>
<evidence type="ECO:0000256" key="1">
    <source>
        <dbReference type="ARBA" id="ARBA00006642"/>
    </source>
</evidence>
<organism evidence="14 15">
    <name type="scientific">Kibdelosporangium lantanae</name>
    <dbReference type="NCBI Taxonomy" id="1497396"/>
    <lineage>
        <taxon>Bacteria</taxon>
        <taxon>Bacillati</taxon>
        <taxon>Actinomycetota</taxon>
        <taxon>Actinomycetes</taxon>
        <taxon>Pseudonocardiales</taxon>
        <taxon>Pseudonocardiaceae</taxon>
        <taxon>Kibdelosporangium</taxon>
    </lineage>
</organism>
<dbReference type="PIRSF" id="PIRSF000161">
    <property type="entry name" value="DHPR"/>
    <property type="match status" value="1"/>
</dbReference>
<evidence type="ECO:0000256" key="10">
    <source>
        <dbReference type="ARBA" id="ARBA00049080"/>
    </source>
</evidence>
<dbReference type="Proteomes" id="UP001597045">
    <property type="component" value="Unassembled WGS sequence"/>
</dbReference>
<dbReference type="Gene3D" id="3.30.360.10">
    <property type="entry name" value="Dihydrodipicolinate Reductase, domain 2"/>
    <property type="match status" value="1"/>
</dbReference>
<evidence type="ECO:0000256" key="3">
    <source>
        <dbReference type="ARBA" id="ARBA00022857"/>
    </source>
</evidence>
<comment type="caution">
    <text evidence="14">The sequence shown here is derived from an EMBL/GenBank/DDBJ whole genome shotgun (WGS) entry which is preliminary data.</text>
</comment>
<feature type="domain" description="Dihydrodipicolinate reductase N-terminal" evidence="12">
    <location>
        <begin position="6"/>
        <end position="100"/>
    </location>
</feature>
<dbReference type="Pfam" id="PF05173">
    <property type="entry name" value="DapB_C"/>
    <property type="match status" value="1"/>
</dbReference>
<evidence type="ECO:0000256" key="2">
    <source>
        <dbReference type="ARBA" id="ARBA00022605"/>
    </source>
</evidence>
<proteinExistence type="inferred from homology"/>
<sequence>MPDLVVGVVGATGRLGSAVRAECARQGVQVGLAASRTEWRATGRVSVLVDASAPDALPATVKYCEQVGAALIYCVSRVTDESRRQLAELGDRTTVILADNLSVGHWLQVNLVRTVANLVRSFRQQPQMAVRERHPVTKKDSPSASARALADVWAATCPPELRGATTSQRGGPPVSDHEVTFDLPGMSLSIKHSVTDLHMAVIGLLDLVRHVRQLSPGLYPVFDVYSRMYRHGT</sequence>
<dbReference type="EMBL" id="JBHTIS010000407">
    <property type="protein sequence ID" value="MFD1045775.1"/>
    <property type="molecule type" value="Genomic_DNA"/>
</dbReference>
<evidence type="ECO:0000259" key="13">
    <source>
        <dbReference type="Pfam" id="PF05173"/>
    </source>
</evidence>
<name>A0ABW3MA25_9PSEU</name>
<keyword evidence="5" id="KW-0560">Oxidoreductase</keyword>
<accession>A0ABW3MA25</accession>
<dbReference type="InterPro" id="IPR000846">
    <property type="entry name" value="DapB_N"/>
</dbReference>
<gene>
    <name evidence="14" type="ORF">ACFQ1S_09485</name>
</gene>
<evidence type="ECO:0000256" key="8">
    <source>
        <dbReference type="ARBA" id="ARBA00037922"/>
    </source>
</evidence>
<dbReference type="Pfam" id="PF01113">
    <property type="entry name" value="DapB_N"/>
    <property type="match status" value="1"/>
</dbReference>
<keyword evidence="2" id="KW-0028">Amino-acid biosynthesis</keyword>
<evidence type="ECO:0000256" key="7">
    <source>
        <dbReference type="ARBA" id="ARBA00023154"/>
    </source>
</evidence>
<evidence type="ECO:0000313" key="15">
    <source>
        <dbReference type="Proteomes" id="UP001597045"/>
    </source>
</evidence>
<dbReference type="EC" id="1.17.1.8" evidence="9"/>
<keyword evidence="6" id="KW-0520">NAD</keyword>
<dbReference type="PANTHER" id="PTHR20836">
    <property type="entry name" value="DIHYDRODIPICOLINATE REDUCTASE"/>
    <property type="match status" value="1"/>
</dbReference>
<comment type="catalytic activity">
    <reaction evidence="10">
        <text>(S)-2,3,4,5-tetrahydrodipicolinate + NADP(+) + H2O = (2S,4S)-4-hydroxy-2,3,4,5-tetrahydrodipicolinate + NADPH + H(+)</text>
        <dbReference type="Rhea" id="RHEA:35331"/>
        <dbReference type="ChEBI" id="CHEBI:15377"/>
        <dbReference type="ChEBI" id="CHEBI:15378"/>
        <dbReference type="ChEBI" id="CHEBI:16845"/>
        <dbReference type="ChEBI" id="CHEBI:57783"/>
        <dbReference type="ChEBI" id="CHEBI:58349"/>
        <dbReference type="ChEBI" id="CHEBI:67139"/>
        <dbReference type="EC" id="1.17.1.8"/>
    </reaction>
</comment>
<keyword evidence="4" id="KW-0220">Diaminopimelate biosynthesis</keyword>
<evidence type="ECO:0000256" key="4">
    <source>
        <dbReference type="ARBA" id="ARBA00022915"/>
    </source>
</evidence>
<comment type="similarity">
    <text evidence="1">Belongs to the DapB family.</text>
</comment>
<evidence type="ECO:0000256" key="6">
    <source>
        <dbReference type="ARBA" id="ARBA00023027"/>
    </source>
</evidence>
<reference evidence="15" key="1">
    <citation type="journal article" date="2019" name="Int. J. Syst. Evol. Microbiol.">
        <title>The Global Catalogue of Microorganisms (GCM) 10K type strain sequencing project: providing services to taxonomists for standard genome sequencing and annotation.</title>
        <authorList>
            <consortium name="The Broad Institute Genomics Platform"/>
            <consortium name="The Broad Institute Genome Sequencing Center for Infectious Disease"/>
            <person name="Wu L."/>
            <person name="Ma J."/>
        </authorList>
    </citation>
    <scope>NUCLEOTIDE SEQUENCE [LARGE SCALE GENOMIC DNA]</scope>
    <source>
        <strain evidence="15">JCM 31486</strain>
    </source>
</reference>
<dbReference type="Gene3D" id="3.40.50.720">
    <property type="entry name" value="NAD(P)-binding Rossmann-like Domain"/>
    <property type="match status" value="1"/>
</dbReference>
<evidence type="ECO:0000259" key="12">
    <source>
        <dbReference type="Pfam" id="PF01113"/>
    </source>
</evidence>
<evidence type="ECO:0000256" key="9">
    <source>
        <dbReference type="ARBA" id="ARBA00038983"/>
    </source>
</evidence>
<keyword evidence="3" id="KW-0521">NADP</keyword>
<comment type="catalytic activity">
    <reaction evidence="11">
        <text>(S)-2,3,4,5-tetrahydrodipicolinate + NAD(+) + H2O = (2S,4S)-4-hydroxy-2,3,4,5-tetrahydrodipicolinate + NADH + H(+)</text>
        <dbReference type="Rhea" id="RHEA:35323"/>
        <dbReference type="ChEBI" id="CHEBI:15377"/>
        <dbReference type="ChEBI" id="CHEBI:15378"/>
        <dbReference type="ChEBI" id="CHEBI:16845"/>
        <dbReference type="ChEBI" id="CHEBI:57540"/>
        <dbReference type="ChEBI" id="CHEBI:57945"/>
        <dbReference type="ChEBI" id="CHEBI:67139"/>
        <dbReference type="EC" id="1.17.1.8"/>
    </reaction>
</comment>
<feature type="domain" description="Dihydrodipicolinate reductase C-terminal" evidence="13">
    <location>
        <begin position="109"/>
        <end position="224"/>
    </location>
</feature>
<keyword evidence="15" id="KW-1185">Reference proteome</keyword>
<dbReference type="SUPFAM" id="SSF55347">
    <property type="entry name" value="Glyceraldehyde-3-phosphate dehydrogenase-like, C-terminal domain"/>
    <property type="match status" value="1"/>
</dbReference>
<keyword evidence="7" id="KW-0457">Lysine biosynthesis</keyword>
<evidence type="ECO:0000313" key="14">
    <source>
        <dbReference type="EMBL" id="MFD1045775.1"/>
    </source>
</evidence>
<dbReference type="InterPro" id="IPR023940">
    <property type="entry name" value="DHDPR_bac"/>
</dbReference>
<comment type="pathway">
    <text evidence="8">Amino-acid biosynthesis; L-lysine biosynthesis via DAP pathway; (S)-tetrahydrodipicolinate from L-aspartate: step 4/4.</text>
</comment>
<dbReference type="InterPro" id="IPR036291">
    <property type="entry name" value="NAD(P)-bd_dom_sf"/>
</dbReference>
<dbReference type="InterPro" id="IPR022663">
    <property type="entry name" value="DapB_C"/>
</dbReference>
<protein>
    <recommendedName>
        <fullName evidence="9">4-hydroxy-tetrahydrodipicolinate reductase</fullName>
        <ecNumber evidence="9">1.17.1.8</ecNumber>
    </recommendedName>
</protein>
<dbReference type="PANTHER" id="PTHR20836:SF0">
    <property type="entry name" value="4-HYDROXY-TETRAHYDRODIPICOLINATE REDUCTASE 1, CHLOROPLASTIC-RELATED"/>
    <property type="match status" value="1"/>
</dbReference>